<dbReference type="STRING" id="697581.TCARB_1544"/>
<proteinExistence type="inferred from homology"/>
<accession>A0A3G1A6K0</accession>
<keyword evidence="3 5" id="KW-0804">Transcription</keyword>
<dbReference type="PANTHER" id="PTHR10535:SF0">
    <property type="entry name" value="DNA-DIRECTED RNA POLYMERASES I, II, AND III SUBUNIT RPABC1"/>
    <property type="match status" value="1"/>
</dbReference>
<dbReference type="EC" id="2.7.7.6" evidence="5"/>
<dbReference type="Proteomes" id="UP000266720">
    <property type="component" value="Chromosome"/>
</dbReference>
<feature type="domain" description="RNA polymerase subunit H/Rpb5 C-terminal" evidence="6">
    <location>
        <begin position="5"/>
        <end position="77"/>
    </location>
</feature>
<dbReference type="GeneID" id="25406944"/>
<dbReference type="GO" id="GO:0003899">
    <property type="term" value="F:DNA-directed RNA polymerase activity"/>
    <property type="evidence" value="ECO:0007669"/>
    <property type="project" value="UniProtKB-UniRule"/>
</dbReference>
<keyword evidence="1 5" id="KW-0240">DNA-directed RNA polymerase</keyword>
<evidence type="ECO:0000256" key="1">
    <source>
        <dbReference type="ARBA" id="ARBA00022478"/>
    </source>
</evidence>
<dbReference type="InterPro" id="IPR000783">
    <property type="entry name" value="RNA_pol_subH/Rpb5_C"/>
</dbReference>
<comment type="subunit">
    <text evidence="5">Part of the RNA polymerase complex.</text>
</comment>
<gene>
    <name evidence="5" type="primary">rpo5</name>
    <name evidence="5" type="synonym">rpoH</name>
    <name evidence="7" type="ORF">TCARB_1544</name>
</gene>
<name>A0A3G1A6K0_9CREN</name>
<dbReference type="SUPFAM" id="SSF55287">
    <property type="entry name" value="RPB5-like RNA polymerase subunit"/>
    <property type="match status" value="1"/>
</dbReference>
<organism evidence="7 8">
    <name type="scientific">Thermofilum adornatum 1505</name>
    <dbReference type="NCBI Taxonomy" id="697581"/>
    <lineage>
        <taxon>Archaea</taxon>
        <taxon>Thermoproteota</taxon>
        <taxon>Thermoprotei</taxon>
        <taxon>Thermofilales</taxon>
        <taxon>Thermofilaceae</taxon>
        <taxon>Thermofilum</taxon>
    </lineage>
</organism>
<evidence type="ECO:0000313" key="8">
    <source>
        <dbReference type="Proteomes" id="UP000266720"/>
    </source>
</evidence>
<evidence type="ECO:0000256" key="5">
    <source>
        <dbReference type="HAMAP-Rule" id="MF_00025"/>
    </source>
</evidence>
<dbReference type="InterPro" id="IPR035913">
    <property type="entry name" value="RPB5-like_sf"/>
</dbReference>
<comment type="similarity">
    <text evidence="4 5">Belongs to the archaeal Rpo5/eukaryotic RPB5 RNA polymerase subunit family.</text>
</comment>
<dbReference type="GO" id="GO:0006362">
    <property type="term" value="P:transcription elongation by RNA polymerase I"/>
    <property type="evidence" value="ECO:0007669"/>
    <property type="project" value="TreeGrafter"/>
</dbReference>
<dbReference type="GO" id="GO:0042797">
    <property type="term" value="P:tRNA transcription by RNA polymerase III"/>
    <property type="evidence" value="ECO:0007669"/>
    <property type="project" value="TreeGrafter"/>
</dbReference>
<dbReference type="Gene3D" id="3.90.940.20">
    <property type="entry name" value="RPB5-like RNA polymerase subunit"/>
    <property type="match status" value="1"/>
</dbReference>
<dbReference type="InterPro" id="IPR020608">
    <property type="entry name" value="RNA_pol_subH/Rpb5_CS"/>
</dbReference>
<protein>
    <recommendedName>
        <fullName evidence="5">DNA-directed RNA polymerase subunit Rpo5</fullName>
        <ecNumber evidence="5">2.7.7.6</ecNumber>
    </recommendedName>
    <alternativeName>
        <fullName evidence="5">DNA-directed RNA polymerase subunit H</fullName>
    </alternativeName>
</protein>
<sequence length="80" mass="8953">MPKKFNVLEHELVPKHVLLSEEEALRILRAMGLKKSDLPWIYSTDPVARALKAKPGDVVMIIRKSPTAGESVAFRLVMKG</sequence>
<dbReference type="GO" id="GO:0003677">
    <property type="term" value="F:DNA binding"/>
    <property type="evidence" value="ECO:0007669"/>
    <property type="project" value="InterPro"/>
</dbReference>
<dbReference type="Pfam" id="PF01191">
    <property type="entry name" value="RNA_pol_Rpb5_C"/>
    <property type="match status" value="1"/>
</dbReference>
<evidence type="ECO:0000256" key="4">
    <source>
        <dbReference type="ARBA" id="ARBA00025765"/>
    </source>
</evidence>
<keyword evidence="2 5" id="KW-0548">Nucleotidyltransferase</keyword>
<evidence type="ECO:0000256" key="3">
    <source>
        <dbReference type="ARBA" id="ARBA00023163"/>
    </source>
</evidence>
<evidence type="ECO:0000313" key="7">
    <source>
        <dbReference type="EMBL" id="AJB42586.1"/>
    </source>
</evidence>
<evidence type="ECO:0000259" key="6">
    <source>
        <dbReference type="Pfam" id="PF01191"/>
    </source>
</evidence>
<comment type="catalytic activity">
    <reaction evidence="5">
        <text>RNA(n) + a ribonucleoside 5'-triphosphate = RNA(n+1) + diphosphate</text>
        <dbReference type="Rhea" id="RHEA:21248"/>
        <dbReference type="Rhea" id="RHEA-COMP:14527"/>
        <dbReference type="Rhea" id="RHEA-COMP:17342"/>
        <dbReference type="ChEBI" id="CHEBI:33019"/>
        <dbReference type="ChEBI" id="CHEBI:61557"/>
        <dbReference type="ChEBI" id="CHEBI:140395"/>
        <dbReference type="EC" id="2.7.7.6"/>
    </reaction>
</comment>
<comment type="subcellular location">
    <subcellularLocation>
        <location evidence="5">Cytoplasm</location>
    </subcellularLocation>
</comment>
<comment type="function">
    <text evidence="5">DNA-dependent RNA polymerase (RNAP) catalyzes the transcription of DNA into RNA using the four ribonucleoside triphosphates as substrates.</text>
</comment>
<dbReference type="NCBIfam" id="NF007129">
    <property type="entry name" value="PRK09570.1"/>
    <property type="match status" value="1"/>
</dbReference>
<dbReference type="InterPro" id="IPR014381">
    <property type="entry name" value="Arch_Rpo5/euc_Rpb5"/>
</dbReference>
<dbReference type="AlphaFoldDB" id="A0A3G1A6K0"/>
<dbReference type="EMBL" id="CP007493">
    <property type="protein sequence ID" value="AJB42586.1"/>
    <property type="molecule type" value="Genomic_DNA"/>
</dbReference>
<evidence type="ECO:0000256" key="2">
    <source>
        <dbReference type="ARBA" id="ARBA00022695"/>
    </source>
</evidence>
<dbReference type="GO" id="GO:0006366">
    <property type="term" value="P:transcription by RNA polymerase II"/>
    <property type="evidence" value="ECO:0007669"/>
    <property type="project" value="TreeGrafter"/>
</dbReference>
<dbReference type="HAMAP" id="MF_00025">
    <property type="entry name" value="RNApol_Rpo5_RPB5"/>
    <property type="match status" value="1"/>
</dbReference>
<dbReference type="RefSeq" id="WP_020962160.1">
    <property type="nucleotide sequence ID" value="NZ_CP007493.1"/>
</dbReference>
<dbReference type="GeneID" id="16573115"/>
<dbReference type="PROSITE" id="PS01110">
    <property type="entry name" value="RNA_POL_H_23KD"/>
    <property type="match status" value="1"/>
</dbReference>
<keyword evidence="5" id="KW-0963">Cytoplasm</keyword>
<dbReference type="PANTHER" id="PTHR10535">
    <property type="entry name" value="DNA-DIRECTED RNA POLYMERASES I, II, AND III SUBUNIT RPABC1"/>
    <property type="match status" value="1"/>
</dbReference>
<reference evidence="8" key="1">
    <citation type="book" date="2010" name="EXTREMOPHILES" publisher="0:0-0">
        <title>Complete genome sequences of ten hyperthermophilic archaea reveal their metabolic capabilities and possible ecological roles.</title>
        <editorList>
            <person name="?"/>
        </editorList>
        <authorList>
            <person name="Ravin N.V."/>
            <person name="Mardanov A.V."/>
            <person name="Bonch-Osmolovskaya E.A."/>
            <person name="Skryabin K.G."/>
        </authorList>
    </citation>
    <scope>NUCLEOTIDE SEQUENCE [LARGE SCALE GENOMIC DNA]</scope>
    <source>
        <strain evidence="8">1505</strain>
    </source>
</reference>
<dbReference type="GO" id="GO:0000428">
    <property type="term" value="C:DNA-directed RNA polymerase complex"/>
    <property type="evidence" value="ECO:0007669"/>
    <property type="project" value="UniProtKB-KW"/>
</dbReference>
<keyword evidence="5 7" id="KW-0808">Transferase</keyword>
<dbReference type="GO" id="GO:0005737">
    <property type="term" value="C:cytoplasm"/>
    <property type="evidence" value="ECO:0007669"/>
    <property type="project" value="UniProtKB-SubCell"/>
</dbReference>
<dbReference type="KEGG" id="tcb:TCARB_1544"/>